<dbReference type="AlphaFoldDB" id="A0A9J6BEQ9"/>
<evidence type="ECO:0000313" key="1">
    <source>
        <dbReference type="EMBL" id="KAG5668103.1"/>
    </source>
</evidence>
<dbReference type="Proteomes" id="UP001107558">
    <property type="component" value="Chromosome 4"/>
</dbReference>
<proteinExistence type="predicted"/>
<gene>
    <name evidence="1" type="ORF">PVAND_016057</name>
</gene>
<dbReference type="EMBL" id="JADBJN010000004">
    <property type="protein sequence ID" value="KAG5668103.1"/>
    <property type="molecule type" value="Genomic_DNA"/>
</dbReference>
<keyword evidence="2" id="KW-1185">Reference proteome</keyword>
<accession>A0A9J6BEQ9</accession>
<evidence type="ECO:0000313" key="2">
    <source>
        <dbReference type="Proteomes" id="UP001107558"/>
    </source>
</evidence>
<sequence>MSEHAEQSSEQSGRMPVAYRHSCPVFELDDFAGLEKPKEKPKPSEKEAQKFPSLYSRSALVTVRKEVDKETLTKVHNNLNGIPCADCGLLYKPNKLEKHRMEKHNKH</sequence>
<organism evidence="1 2">
    <name type="scientific">Polypedilum vanderplanki</name>
    <name type="common">Sleeping chironomid midge</name>
    <dbReference type="NCBI Taxonomy" id="319348"/>
    <lineage>
        <taxon>Eukaryota</taxon>
        <taxon>Metazoa</taxon>
        <taxon>Ecdysozoa</taxon>
        <taxon>Arthropoda</taxon>
        <taxon>Hexapoda</taxon>
        <taxon>Insecta</taxon>
        <taxon>Pterygota</taxon>
        <taxon>Neoptera</taxon>
        <taxon>Endopterygota</taxon>
        <taxon>Diptera</taxon>
        <taxon>Nematocera</taxon>
        <taxon>Chironomoidea</taxon>
        <taxon>Chironomidae</taxon>
        <taxon>Chironominae</taxon>
        <taxon>Polypedilum</taxon>
        <taxon>Polypedilum</taxon>
    </lineage>
</organism>
<reference evidence="1" key="1">
    <citation type="submission" date="2021-03" db="EMBL/GenBank/DDBJ databases">
        <title>Chromosome level genome of the anhydrobiotic midge Polypedilum vanderplanki.</title>
        <authorList>
            <person name="Yoshida Y."/>
            <person name="Kikawada T."/>
            <person name="Gusev O."/>
        </authorList>
    </citation>
    <scope>NUCLEOTIDE SEQUENCE</scope>
    <source>
        <strain evidence="1">NIAS01</strain>
        <tissue evidence="1">Whole body or cell culture</tissue>
    </source>
</reference>
<protein>
    <submittedName>
        <fullName evidence="1">Uncharacterized protein</fullName>
    </submittedName>
</protein>
<comment type="caution">
    <text evidence="1">The sequence shown here is derived from an EMBL/GenBank/DDBJ whole genome shotgun (WGS) entry which is preliminary data.</text>
</comment>
<name>A0A9J6BEQ9_POLVA</name>